<keyword evidence="4" id="KW-0964">Secreted</keyword>
<dbReference type="RefSeq" id="WP_006739569.1">
    <property type="nucleotide sequence ID" value="NZ_AEUZ02000001.1"/>
</dbReference>
<name>G5KHS3_9STRE</name>
<sequence>MSQTNSVSLSHSEETSTSVSMSTSATSTNTEIKSQTSLASTQSSESTNATSTATSTSAISLVRPKIRVAAVTGQVNNDLVTVTSATVKDSGYTEEDNDKGVDDGTVYPHEGEPLEYTAKFTIDNKATTGDKFTFTYSPYTVPSDFDMANWTPTDIKDASGEVIATGTWDASTKTVTYTFTSYVDKYQDVVASVDFYSYIDRATVPNNLDNTNITFTLAGESASKTENITYGKPTVYGTSSIQTVFNEVDTTNNTVEQIIYINTNNAYSGATAYNNILSIYGGLLQNGTIVENGSETVNNTSTIEIYEAGNGSTLPKSMKITDYSNFKKVDSDTIASNSTYYSDRVDIDFGDINTAYVIRVVSSYDANSTDNLVQSANMYSRDASGTVFNYYNTEASNYIVTSEDTSGGSGTEVTYKSGDYVWYDTNHDGLQTNGETPAAGVQVTIEYPDGTQKTVLTDYKGHYEFDGLTDNTTYTISFTKHNGYDFTTTNVGSDTSTDSDGSSVTFTIKVSNDMTLDAGLVQIPSESNSDSTSEESSSESTSKSLSTVISESVSTSEHSSSLSASESLSTVISESTSLSSSLSGSESLSESTITLTSLSSSESVSQSLSDSVSVSDSESASESASVSASTSASVSVSESASASESTSVSMSQSITESTSISTTESTSTSTSESVQTSISESSSQSVVGSESTSKNPANTSLPHMGDDHSASLVSGLGLVATKRKKKNQK</sequence>
<dbReference type="eggNOG" id="COG3266">
    <property type="taxonomic scope" value="Bacteria"/>
</dbReference>
<feature type="region of interest" description="Disordered" evidence="7">
    <location>
        <begin position="1"/>
        <end position="57"/>
    </location>
</feature>
<feature type="domain" description="SD-repeat containing protein B" evidence="9">
    <location>
        <begin position="418"/>
        <end position="520"/>
    </location>
</feature>
<gene>
    <name evidence="11" type="primary">sdrE</name>
    <name evidence="11" type="ORF">STRUR_0286</name>
</gene>
<dbReference type="Pfam" id="PF17961">
    <property type="entry name" value="Big_8"/>
    <property type="match status" value="1"/>
</dbReference>
<evidence type="ECO:0000313" key="12">
    <source>
        <dbReference type="Proteomes" id="UP000005388"/>
    </source>
</evidence>
<evidence type="ECO:0000256" key="1">
    <source>
        <dbReference type="ARBA" id="ARBA00004168"/>
    </source>
</evidence>
<dbReference type="InterPro" id="IPR011266">
    <property type="entry name" value="Adhesin_Fg-bd_dom_2"/>
</dbReference>
<dbReference type="InterPro" id="IPR013783">
    <property type="entry name" value="Ig-like_fold"/>
</dbReference>
<evidence type="ECO:0000259" key="9">
    <source>
        <dbReference type="Pfam" id="PF17210"/>
    </source>
</evidence>
<organism evidence="11 12">
    <name type="scientific">Streptococcus urinalis 2285-97</name>
    <dbReference type="NCBI Taxonomy" id="764291"/>
    <lineage>
        <taxon>Bacteria</taxon>
        <taxon>Bacillati</taxon>
        <taxon>Bacillota</taxon>
        <taxon>Bacilli</taxon>
        <taxon>Lactobacillales</taxon>
        <taxon>Streptococcaceae</taxon>
        <taxon>Streptococcus</taxon>
    </lineage>
</organism>
<dbReference type="InterPro" id="IPR033764">
    <property type="entry name" value="Sdr_B"/>
</dbReference>
<dbReference type="InterPro" id="IPR011252">
    <property type="entry name" value="Fibrogen-bd_dom1"/>
</dbReference>
<feature type="region of interest" description="Disordered" evidence="7">
    <location>
        <begin position="614"/>
        <end position="729"/>
    </location>
</feature>
<feature type="compositionally biased region" description="Low complexity" evidence="7">
    <location>
        <begin position="1"/>
        <end position="31"/>
    </location>
</feature>
<dbReference type="SUPFAM" id="SSF117074">
    <property type="entry name" value="Hypothetical protein PA1324"/>
    <property type="match status" value="1"/>
</dbReference>
<dbReference type="STRING" id="764291.STRUR_0286"/>
<feature type="compositionally biased region" description="Low complexity" evidence="7">
    <location>
        <begin position="614"/>
        <end position="693"/>
    </location>
</feature>
<evidence type="ECO:0000256" key="3">
    <source>
        <dbReference type="ARBA" id="ARBA00022512"/>
    </source>
</evidence>
<feature type="domain" description="SDR-like Ig" evidence="10">
    <location>
        <begin position="107"/>
        <end position="207"/>
    </location>
</feature>
<evidence type="ECO:0000259" key="10">
    <source>
        <dbReference type="Pfam" id="PF17961"/>
    </source>
</evidence>
<dbReference type="InterPro" id="IPR041171">
    <property type="entry name" value="SDR_Ig"/>
</dbReference>
<dbReference type="EMBL" id="AEUZ02000001">
    <property type="protein sequence ID" value="EHJ56828.1"/>
    <property type="molecule type" value="Genomic_DNA"/>
</dbReference>
<dbReference type="AlphaFoldDB" id="G5KHS3"/>
<feature type="compositionally biased region" description="Low complexity" evidence="7">
    <location>
        <begin position="538"/>
        <end position="550"/>
    </location>
</feature>
<dbReference type="Pfam" id="PF17210">
    <property type="entry name" value="SdrD_B"/>
    <property type="match status" value="1"/>
</dbReference>
<dbReference type="Pfam" id="PF10425">
    <property type="entry name" value="SdrG_C_C"/>
    <property type="match status" value="1"/>
</dbReference>
<evidence type="ECO:0000256" key="7">
    <source>
        <dbReference type="SAM" id="MobiDB-lite"/>
    </source>
</evidence>
<proteinExistence type="inferred from homology"/>
<dbReference type="InterPro" id="IPR008966">
    <property type="entry name" value="Adhesion_dom_sf"/>
</dbReference>
<feature type="domain" description="Fibrinogen-binding" evidence="8">
    <location>
        <begin position="239"/>
        <end position="382"/>
    </location>
</feature>
<dbReference type="eggNOG" id="COG4932">
    <property type="taxonomic scope" value="Bacteria"/>
</dbReference>
<evidence type="ECO:0000259" key="8">
    <source>
        <dbReference type="Pfam" id="PF10425"/>
    </source>
</evidence>
<feature type="compositionally biased region" description="Low complexity" evidence="7">
    <location>
        <begin position="39"/>
        <end position="57"/>
    </location>
</feature>
<keyword evidence="6" id="KW-0572">Peptidoglycan-anchor</keyword>
<accession>G5KHS3</accession>
<dbReference type="SUPFAM" id="SSF49401">
    <property type="entry name" value="Bacterial adhesins"/>
    <property type="match status" value="2"/>
</dbReference>
<evidence type="ECO:0000256" key="4">
    <source>
        <dbReference type="ARBA" id="ARBA00022525"/>
    </source>
</evidence>
<dbReference type="GO" id="GO:0007155">
    <property type="term" value="P:cell adhesion"/>
    <property type="evidence" value="ECO:0007669"/>
    <property type="project" value="InterPro"/>
</dbReference>
<feature type="region of interest" description="Disordered" evidence="7">
    <location>
        <begin position="523"/>
        <end position="550"/>
    </location>
</feature>
<evidence type="ECO:0000256" key="5">
    <source>
        <dbReference type="ARBA" id="ARBA00022729"/>
    </source>
</evidence>
<keyword evidence="5" id="KW-0732">Signal</keyword>
<keyword evidence="12" id="KW-1185">Reference proteome</keyword>
<comment type="caution">
    <text evidence="11">The sequence shown here is derived from an EMBL/GenBank/DDBJ whole genome shotgun (WGS) entry which is preliminary data.</text>
</comment>
<comment type="similarity">
    <text evidence="2">Belongs to the serine-aspartate repeat-containing protein (SDr) family.</text>
</comment>
<dbReference type="Proteomes" id="UP000005388">
    <property type="component" value="Unassembled WGS sequence"/>
</dbReference>
<keyword evidence="3" id="KW-0134">Cell wall</keyword>
<evidence type="ECO:0000256" key="2">
    <source>
        <dbReference type="ARBA" id="ARBA00007257"/>
    </source>
</evidence>
<dbReference type="Gene3D" id="2.60.40.1280">
    <property type="match status" value="1"/>
</dbReference>
<reference evidence="11 12" key="1">
    <citation type="journal article" date="2014" name="Int. J. Syst. Evol. Microbiol.">
        <title>Phylogenomics and the dynamic genome evolution of the genus Streptococcus.</title>
        <authorList>
            <consortium name="The Broad Institute Genome Sequencing Platform"/>
            <person name="Richards V.P."/>
            <person name="Palmer S.R."/>
            <person name="Pavinski Bitar P.D."/>
            <person name="Qin X."/>
            <person name="Weinstock G.M."/>
            <person name="Highlander S.K."/>
            <person name="Town C.D."/>
            <person name="Burne R.A."/>
            <person name="Stanhope M.J."/>
        </authorList>
    </citation>
    <scope>NUCLEOTIDE SEQUENCE [LARGE SCALE GENOMIC DNA]</scope>
    <source>
        <strain evidence="11 12">2285-97</strain>
    </source>
</reference>
<evidence type="ECO:0000313" key="11">
    <source>
        <dbReference type="EMBL" id="EHJ56828.1"/>
    </source>
</evidence>
<dbReference type="Gene3D" id="2.60.40.1290">
    <property type="match status" value="1"/>
</dbReference>
<evidence type="ECO:0000256" key="6">
    <source>
        <dbReference type="ARBA" id="ARBA00023088"/>
    </source>
</evidence>
<comment type="subcellular location">
    <subcellularLocation>
        <location evidence="1">Secreted</location>
        <location evidence="1">Cell wall</location>
        <topology evidence="1">Peptidoglycan-anchor</topology>
    </subcellularLocation>
</comment>
<protein>
    <submittedName>
        <fullName evidence="11">Serine-aspartate repeat protein E</fullName>
    </submittedName>
</protein>
<dbReference type="Gene3D" id="2.60.40.10">
    <property type="entry name" value="Immunoglobulins"/>
    <property type="match status" value="1"/>
</dbReference>